<evidence type="ECO:0000313" key="2">
    <source>
        <dbReference type="EMBL" id="QEO09556.1"/>
    </source>
</evidence>
<sequence length="188" mass="20202">MSDATRSAHHGDPRHELGGDPIVRADFGALFGVASLEATNRGAPNVEAEHLLLAFLFDRRGKATTLLGPLGLNYEAFTDALAKEREHTLAAVGVRLPEPARLTAAPRVRGGRPRFGSSAKDAWERASRNARASRGGRPRTMDLELVRGILSAELGTVPRALVRGGFDRHELLAALDAALTSPRKDNTQ</sequence>
<protein>
    <submittedName>
        <fullName evidence="2">Uncharacterized protein</fullName>
    </submittedName>
</protein>
<organism evidence="2 3">
    <name type="scientific">Protaetiibacter larvae</name>
    <dbReference type="NCBI Taxonomy" id="2592654"/>
    <lineage>
        <taxon>Bacteria</taxon>
        <taxon>Bacillati</taxon>
        <taxon>Actinomycetota</taxon>
        <taxon>Actinomycetes</taxon>
        <taxon>Micrococcales</taxon>
        <taxon>Microbacteriaceae</taxon>
        <taxon>Protaetiibacter</taxon>
    </lineage>
</organism>
<proteinExistence type="predicted"/>
<gene>
    <name evidence="2" type="ORF">FLP23_05755</name>
</gene>
<dbReference type="SUPFAM" id="SSF81923">
    <property type="entry name" value="Double Clp-N motif"/>
    <property type="match status" value="1"/>
</dbReference>
<dbReference type="Proteomes" id="UP000322159">
    <property type="component" value="Chromosome"/>
</dbReference>
<dbReference type="InterPro" id="IPR036628">
    <property type="entry name" value="Clp_N_dom_sf"/>
</dbReference>
<dbReference type="KEGG" id="lyk:FLP23_05755"/>
<accession>A0A5C1Y6X9</accession>
<evidence type="ECO:0000313" key="3">
    <source>
        <dbReference type="Proteomes" id="UP000322159"/>
    </source>
</evidence>
<dbReference type="OrthoDB" id="3532497at2"/>
<dbReference type="RefSeq" id="WP_149324977.1">
    <property type="nucleotide sequence ID" value="NZ_CP043504.1"/>
</dbReference>
<evidence type="ECO:0000256" key="1">
    <source>
        <dbReference type="SAM" id="MobiDB-lite"/>
    </source>
</evidence>
<dbReference type="AlphaFoldDB" id="A0A5C1Y6X9"/>
<name>A0A5C1Y6X9_9MICO</name>
<dbReference type="Gene3D" id="1.10.1780.10">
    <property type="entry name" value="Clp, N-terminal domain"/>
    <property type="match status" value="1"/>
</dbReference>
<reference evidence="2 3" key="1">
    <citation type="submission" date="2019-09" db="EMBL/GenBank/DDBJ databases">
        <title>Genome sequencing of strain KACC 19322.</title>
        <authorList>
            <person name="Heo J."/>
            <person name="Kim S.-J."/>
            <person name="Kim J.-S."/>
            <person name="Hong S.-B."/>
            <person name="Kwon S.-W."/>
        </authorList>
    </citation>
    <scope>NUCLEOTIDE SEQUENCE [LARGE SCALE GENOMIC DNA]</scope>
    <source>
        <strain evidence="2 3">KACC 19322</strain>
    </source>
</reference>
<keyword evidence="3" id="KW-1185">Reference proteome</keyword>
<dbReference type="EMBL" id="CP043504">
    <property type="protein sequence ID" value="QEO09556.1"/>
    <property type="molecule type" value="Genomic_DNA"/>
</dbReference>
<feature type="region of interest" description="Disordered" evidence="1">
    <location>
        <begin position="107"/>
        <end position="137"/>
    </location>
</feature>